<dbReference type="KEGG" id="ppr:PBPRB0633"/>
<protein>
    <submittedName>
        <fullName evidence="1">Uncharacterized protein</fullName>
    </submittedName>
</protein>
<dbReference type="AlphaFoldDB" id="Q6LJM4"/>
<proteinExistence type="predicted"/>
<dbReference type="Proteomes" id="UP000000593">
    <property type="component" value="Chromosome 2"/>
</dbReference>
<evidence type="ECO:0000313" key="1">
    <source>
        <dbReference type="EMBL" id="CAG22506.1"/>
    </source>
</evidence>
<dbReference type="HOGENOM" id="CLU_1426923_0_0_6"/>
<sequence>MFIKTRSDLREALKVQKIAQATFANQYYLDEVDKNAADDESDPLGKHLDRFKKLLAKNDMNDRSPEHLSAYINYFNRAYKTNGIFTQADRHAAWELFVEIDTRVATIGLENGIELAALRSIYQLFELHRDIAKRHGPNCRSYYHITQEYFDHYIRPFSSKWHNELKDDNNDQFRKELIDLQVEIRSLKSSLEEIIK</sequence>
<dbReference type="EMBL" id="CR378677">
    <property type="protein sequence ID" value="CAG22506.1"/>
    <property type="molecule type" value="Genomic_DNA"/>
</dbReference>
<dbReference type="STRING" id="298386.PBPRB0633"/>
<gene>
    <name evidence="1" type="ordered locus">PBPRB0633</name>
</gene>
<organism evidence="1 2">
    <name type="scientific">Photobacterium profundum (strain SS9)</name>
    <dbReference type="NCBI Taxonomy" id="298386"/>
    <lineage>
        <taxon>Bacteria</taxon>
        <taxon>Pseudomonadati</taxon>
        <taxon>Pseudomonadota</taxon>
        <taxon>Gammaproteobacteria</taxon>
        <taxon>Vibrionales</taxon>
        <taxon>Vibrionaceae</taxon>
        <taxon>Photobacterium</taxon>
    </lineage>
</organism>
<reference evidence="2" key="1">
    <citation type="journal article" date="2005" name="Science">
        <title>Life at depth: Photobacterium profundum genome sequence and expression analysis.</title>
        <authorList>
            <person name="Vezzi A."/>
            <person name="Campanaro S."/>
            <person name="D'Angelo M."/>
            <person name="Simonato F."/>
            <person name="Vitulo N."/>
            <person name="Lauro F.M."/>
            <person name="Cestaro A."/>
            <person name="Malacrida G."/>
            <person name="Simionati B."/>
            <person name="Cannata N."/>
            <person name="Romualdi C."/>
            <person name="Bartlett D.H."/>
            <person name="Valle G."/>
        </authorList>
    </citation>
    <scope>NUCLEOTIDE SEQUENCE [LARGE SCALE GENOMIC DNA]</scope>
    <source>
        <strain evidence="2">ATCC BAA-1253 / SS9</strain>
    </source>
</reference>
<keyword evidence="2" id="KW-1185">Reference proteome</keyword>
<dbReference type="eggNOG" id="ENOG5031ND8">
    <property type="taxonomic scope" value="Bacteria"/>
</dbReference>
<name>Q6LJM4_PHOPR</name>
<evidence type="ECO:0000313" key="2">
    <source>
        <dbReference type="Proteomes" id="UP000000593"/>
    </source>
</evidence>
<accession>Q6LJM4</accession>